<feature type="transmembrane region" description="Helical" evidence="8">
    <location>
        <begin position="442"/>
        <end position="461"/>
    </location>
</feature>
<dbReference type="GO" id="GO:0006813">
    <property type="term" value="P:potassium ion transport"/>
    <property type="evidence" value="ECO:0007669"/>
    <property type="project" value="InterPro"/>
</dbReference>
<keyword evidence="7 8" id="KW-0472">Membrane</keyword>
<sequence>MPLHPHPGLRGLRLTAAYPGQAGQPGPMENDAVIPIEILFQKSELVVTFLIIMLGIGFGNLRIKGVGFGSSGVLIVAMIAGYLYQFEPITILQDLGIVLFLLSIGLEAGPSFFRAFKQHGRRFIANVVVLLAVAGANTVGIIALAGVPIGVGLGLFAGAFTSSPALVSALQFSPEEEVIFGYGVAYPFGLLGVILFITLAVKLMRPTMEAELRGRTQLHTGVYKLQNEEFAGKLIRDIDFFQDHNVVVSGILRDLNMRTASGSTVLLQGDIVRLEGMAEDVNKVGTTLGAEVQESFDENAELDTRSLVVENTSVVNRSLGDLDIRLRYNVSLTRILRAGVEFVPRQDLPLEYGDVVVAVGTPYQLDQLELFLGHEHHTVQRRVDIGSLAATLFLAFAIGGIIVPLPGLGPFSLGLAGGALVAGLVFGHFGRIGNFIGRFPRNATAVLRELGLALFFVQVGFDTGQSFVESLDYQAIYYAFYAVLFAVVPMLVSFLFGHYVMKIPVSECFGVICGGMTFTPGLDIIRQTDNSDHPVVAYSSVYPVAVILVIALVQGMYLALVGLGAVA</sequence>
<dbReference type="SUPFAM" id="SSF116726">
    <property type="entry name" value="TrkA C-terminal domain-like"/>
    <property type="match status" value="2"/>
</dbReference>
<evidence type="ECO:0000256" key="2">
    <source>
        <dbReference type="ARBA" id="ARBA00009854"/>
    </source>
</evidence>
<dbReference type="InterPro" id="IPR006037">
    <property type="entry name" value="RCK_C"/>
</dbReference>
<evidence type="ECO:0000256" key="6">
    <source>
        <dbReference type="ARBA" id="ARBA00022989"/>
    </source>
</evidence>
<evidence type="ECO:0000256" key="5">
    <source>
        <dbReference type="ARBA" id="ARBA00022692"/>
    </source>
</evidence>
<feature type="domain" description="RCK C-terminal" evidence="9">
    <location>
        <begin position="291"/>
        <end position="374"/>
    </location>
</feature>
<evidence type="ECO:0000256" key="7">
    <source>
        <dbReference type="ARBA" id="ARBA00023136"/>
    </source>
</evidence>
<keyword evidence="4" id="KW-1003">Cell membrane</keyword>
<dbReference type="InterPro" id="IPR050144">
    <property type="entry name" value="AAE_transporter"/>
</dbReference>
<feature type="transmembrane region" description="Helical" evidence="8">
    <location>
        <begin position="179"/>
        <end position="201"/>
    </location>
</feature>
<proteinExistence type="inferred from homology"/>
<dbReference type="PANTHER" id="PTHR30445:SF3">
    <property type="entry name" value="TRANSPORT PROTEIN YIDE-RELATED"/>
    <property type="match status" value="1"/>
</dbReference>
<organism evidence="10 11">
    <name type="scientific">Thiohalobacter thiocyanaticus</name>
    <dbReference type="NCBI Taxonomy" id="585455"/>
    <lineage>
        <taxon>Bacteria</taxon>
        <taxon>Pseudomonadati</taxon>
        <taxon>Pseudomonadota</taxon>
        <taxon>Gammaproteobacteria</taxon>
        <taxon>Thiohalobacterales</taxon>
        <taxon>Thiohalobacteraceae</taxon>
        <taxon>Thiohalobacter</taxon>
    </lineage>
</organism>
<evidence type="ECO:0000313" key="10">
    <source>
        <dbReference type="EMBL" id="RRQ21532.1"/>
    </source>
</evidence>
<dbReference type="PANTHER" id="PTHR30445">
    <property type="entry name" value="K(+)_H(+) ANTIPORTER SUBUNIT KHTT"/>
    <property type="match status" value="1"/>
</dbReference>
<feature type="transmembrane region" description="Helical" evidence="8">
    <location>
        <begin position="96"/>
        <end position="116"/>
    </location>
</feature>
<keyword evidence="11" id="KW-1185">Reference proteome</keyword>
<dbReference type="Pfam" id="PF02080">
    <property type="entry name" value="TrkA_C"/>
    <property type="match status" value="2"/>
</dbReference>
<dbReference type="GO" id="GO:0008324">
    <property type="term" value="F:monoatomic cation transmembrane transporter activity"/>
    <property type="evidence" value="ECO:0007669"/>
    <property type="project" value="InterPro"/>
</dbReference>
<reference evidence="10 11" key="1">
    <citation type="journal article" date="2010" name="Int. J. Syst. Evol. Microbiol.">
        <title>Thiohalobacter thiocyanaticus gen. nov., sp. nov., a moderately halophilic, sulfur-oxidizing gammaproteobacterium from hypersaline lakes, that utilizes thiocyanate.</title>
        <authorList>
            <person name="Sorokin D.Y."/>
            <person name="Kovaleva O.L."/>
            <person name="Tourova T.P."/>
            <person name="Muyzer G."/>
        </authorList>
    </citation>
    <scope>NUCLEOTIDE SEQUENCE [LARGE SCALE GENOMIC DNA]</scope>
    <source>
        <strain evidence="10 11">Hrh1</strain>
    </source>
</reference>
<feature type="transmembrane region" description="Helical" evidence="8">
    <location>
        <begin position="385"/>
        <end position="405"/>
    </location>
</feature>
<feature type="transmembrane region" description="Helical" evidence="8">
    <location>
        <begin position="476"/>
        <end position="496"/>
    </location>
</feature>
<feature type="transmembrane region" description="Helical" evidence="8">
    <location>
        <begin position="128"/>
        <end position="159"/>
    </location>
</feature>
<feature type="transmembrane region" description="Helical" evidence="8">
    <location>
        <begin position="545"/>
        <end position="566"/>
    </location>
</feature>
<evidence type="ECO:0000256" key="1">
    <source>
        <dbReference type="ARBA" id="ARBA00004651"/>
    </source>
</evidence>
<gene>
    <name evidence="10" type="ORF">D6C00_05990</name>
</gene>
<name>A0A426QIE1_9GAMM</name>
<feature type="transmembrane region" description="Helical" evidence="8">
    <location>
        <begin position="411"/>
        <end position="430"/>
    </location>
</feature>
<dbReference type="Gene3D" id="3.30.70.1450">
    <property type="entry name" value="Regulator of K+ conductance, C-terminal domain"/>
    <property type="match status" value="2"/>
</dbReference>
<feature type="transmembrane region" description="Helical" evidence="8">
    <location>
        <begin position="38"/>
        <end position="58"/>
    </location>
</feature>
<comment type="caution">
    <text evidence="10">The sequence shown here is derived from an EMBL/GenBank/DDBJ whole genome shotgun (WGS) entry which is preliminary data.</text>
</comment>
<dbReference type="Pfam" id="PF06826">
    <property type="entry name" value="Asp-Al_Ex"/>
    <property type="match status" value="2"/>
</dbReference>
<evidence type="ECO:0000313" key="11">
    <source>
        <dbReference type="Proteomes" id="UP000287798"/>
    </source>
</evidence>
<feature type="domain" description="RCK C-terminal" evidence="9">
    <location>
        <begin position="205"/>
        <end position="290"/>
    </location>
</feature>
<evidence type="ECO:0000256" key="3">
    <source>
        <dbReference type="ARBA" id="ARBA00022448"/>
    </source>
</evidence>
<keyword evidence="3" id="KW-0813">Transport</keyword>
<evidence type="ECO:0000256" key="8">
    <source>
        <dbReference type="SAM" id="Phobius"/>
    </source>
</evidence>
<dbReference type="NCBIfam" id="TIGR01625">
    <property type="entry name" value="YidE_YbjL_dupl"/>
    <property type="match status" value="2"/>
</dbReference>
<accession>A0A426QIE1</accession>
<protein>
    <recommendedName>
        <fullName evidence="9">RCK C-terminal domain-containing protein</fullName>
    </recommendedName>
</protein>
<keyword evidence="5 8" id="KW-0812">Transmembrane</keyword>
<keyword evidence="6 8" id="KW-1133">Transmembrane helix</keyword>
<dbReference type="EMBL" id="QZMU01000001">
    <property type="protein sequence ID" value="RRQ21532.1"/>
    <property type="molecule type" value="Genomic_DNA"/>
</dbReference>
<dbReference type="PROSITE" id="PS51202">
    <property type="entry name" value="RCK_C"/>
    <property type="match status" value="2"/>
</dbReference>
<dbReference type="Proteomes" id="UP000287798">
    <property type="component" value="Unassembled WGS sequence"/>
</dbReference>
<feature type="transmembrane region" description="Helical" evidence="8">
    <location>
        <begin position="65"/>
        <end position="84"/>
    </location>
</feature>
<dbReference type="InterPro" id="IPR036721">
    <property type="entry name" value="RCK_C_sf"/>
</dbReference>
<dbReference type="AlphaFoldDB" id="A0A426QIE1"/>
<evidence type="ECO:0000256" key="4">
    <source>
        <dbReference type="ARBA" id="ARBA00022475"/>
    </source>
</evidence>
<feature type="transmembrane region" description="Helical" evidence="8">
    <location>
        <begin position="508"/>
        <end position="525"/>
    </location>
</feature>
<comment type="subcellular location">
    <subcellularLocation>
        <location evidence="1">Cell membrane</location>
        <topology evidence="1">Multi-pass membrane protein</topology>
    </subcellularLocation>
</comment>
<comment type="similarity">
    <text evidence="2">Belongs to the AAE transporter (TC 2.A.81) family.</text>
</comment>
<dbReference type="GO" id="GO:0005886">
    <property type="term" value="C:plasma membrane"/>
    <property type="evidence" value="ECO:0007669"/>
    <property type="project" value="UniProtKB-SubCell"/>
</dbReference>
<dbReference type="InterPro" id="IPR006512">
    <property type="entry name" value="YidE_YbjL"/>
</dbReference>
<evidence type="ECO:0000259" key="9">
    <source>
        <dbReference type="PROSITE" id="PS51202"/>
    </source>
</evidence>